<dbReference type="RefSeq" id="WP_321562965.1">
    <property type="nucleotide sequence ID" value="NZ_CP139558.1"/>
</dbReference>
<dbReference type="PANTHER" id="PTHR42796">
    <property type="entry name" value="FUMARYLACETOACETATE HYDROLASE DOMAIN-CONTAINING PROTEIN 2A-RELATED"/>
    <property type="match status" value="1"/>
</dbReference>
<dbReference type="GO" id="GO:0016787">
    <property type="term" value="F:hydrolase activity"/>
    <property type="evidence" value="ECO:0007669"/>
    <property type="project" value="UniProtKB-KW"/>
</dbReference>
<dbReference type="EMBL" id="CP139558">
    <property type="protein sequence ID" value="WPU93835.1"/>
    <property type="molecule type" value="Genomic_DNA"/>
</dbReference>
<dbReference type="Proteomes" id="UP001324380">
    <property type="component" value="Chromosome"/>
</dbReference>
<dbReference type="Gene3D" id="3.90.850.10">
    <property type="entry name" value="Fumarylacetoacetase-like, C-terminal domain"/>
    <property type="match status" value="1"/>
</dbReference>
<evidence type="ECO:0000259" key="3">
    <source>
        <dbReference type="Pfam" id="PF01557"/>
    </source>
</evidence>
<keyword evidence="5" id="KW-1185">Reference proteome</keyword>
<sequence length="285" mass="31288">MKLYKIAKGILLEHHNAAYIIDDEWDSLINRDDLAGYLQAISTDTTPIDNAVKSEYLNGQISPPIGSQEVWAAGVTYLKSRDARMEESETSGGASLYDRVYDAPRPELFFKATAQRVAGHGAEVYIRKDSEWDVPEPELTLFINSKGSIQGYTIGNDMSSRSIEGENALYLPQAKIYEKSAALGPCLLVTPEPIALESAIRMTIKRDGVAVYEDATTISRMKRSLTELAGYLYRECDFPAGCFLMTGTCLVPPPTFTLQPGDVAEISIDGIGTLVNTIALNPKHK</sequence>
<reference evidence="4 5" key="1">
    <citation type="submission" date="2023-11" db="EMBL/GenBank/DDBJ databases">
        <title>Analysis of the Genomes of Mucilaginibacter gossypii cycad 4 and M. sabulilitoris SNA2: microbes with the potential for plant growth promotion.</title>
        <authorList>
            <person name="Hirsch A.M."/>
            <person name="Humm E."/>
            <person name="Rubbi M."/>
            <person name="Del Vecchio G."/>
            <person name="Ha S.M."/>
            <person name="Pellegrini M."/>
            <person name="Gunsalus R.P."/>
        </authorList>
    </citation>
    <scope>NUCLEOTIDE SEQUENCE [LARGE SCALE GENOMIC DNA]</scope>
    <source>
        <strain evidence="4 5">SNA2</strain>
    </source>
</reference>
<dbReference type="InterPro" id="IPR051121">
    <property type="entry name" value="FAH"/>
</dbReference>
<feature type="domain" description="Fumarylacetoacetase-like C-terminal" evidence="3">
    <location>
        <begin position="103"/>
        <end position="278"/>
    </location>
</feature>
<protein>
    <submittedName>
        <fullName evidence="4">Fumarylacetoacetate hydrolase family protein</fullName>
    </submittedName>
</protein>
<evidence type="ECO:0000256" key="1">
    <source>
        <dbReference type="ARBA" id="ARBA00010211"/>
    </source>
</evidence>
<dbReference type="Pfam" id="PF01557">
    <property type="entry name" value="FAA_hydrolase"/>
    <property type="match status" value="1"/>
</dbReference>
<comment type="similarity">
    <text evidence="1">Belongs to the FAH family.</text>
</comment>
<proteinExistence type="inferred from homology"/>
<evidence type="ECO:0000256" key="2">
    <source>
        <dbReference type="ARBA" id="ARBA00022723"/>
    </source>
</evidence>
<dbReference type="SUPFAM" id="SSF56529">
    <property type="entry name" value="FAH"/>
    <property type="match status" value="1"/>
</dbReference>
<keyword evidence="2" id="KW-0479">Metal-binding</keyword>
<dbReference type="InterPro" id="IPR011234">
    <property type="entry name" value="Fumarylacetoacetase-like_C"/>
</dbReference>
<dbReference type="PANTHER" id="PTHR42796:SF7">
    <property type="entry name" value="2-DEHYDRO-3-DEOXY-D-ARABINONATE DEHYDRATASE"/>
    <property type="match status" value="1"/>
</dbReference>
<accession>A0ABZ0TRQ6</accession>
<dbReference type="InterPro" id="IPR036663">
    <property type="entry name" value="Fumarylacetoacetase_C_sf"/>
</dbReference>
<evidence type="ECO:0000313" key="5">
    <source>
        <dbReference type="Proteomes" id="UP001324380"/>
    </source>
</evidence>
<gene>
    <name evidence="4" type="ORF">SNE25_31435</name>
</gene>
<keyword evidence="4" id="KW-0378">Hydrolase</keyword>
<name>A0ABZ0TRQ6_9SPHI</name>
<organism evidence="4 5">
    <name type="scientific">Mucilaginibacter sabulilitoris</name>
    <dbReference type="NCBI Taxonomy" id="1173583"/>
    <lineage>
        <taxon>Bacteria</taxon>
        <taxon>Pseudomonadati</taxon>
        <taxon>Bacteroidota</taxon>
        <taxon>Sphingobacteriia</taxon>
        <taxon>Sphingobacteriales</taxon>
        <taxon>Sphingobacteriaceae</taxon>
        <taxon>Mucilaginibacter</taxon>
    </lineage>
</organism>
<evidence type="ECO:0000313" key="4">
    <source>
        <dbReference type="EMBL" id="WPU93835.1"/>
    </source>
</evidence>